<dbReference type="Gene3D" id="6.10.340.10">
    <property type="match status" value="1"/>
</dbReference>
<evidence type="ECO:0000313" key="9">
    <source>
        <dbReference type="Proteomes" id="UP000595224"/>
    </source>
</evidence>
<evidence type="ECO:0000256" key="1">
    <source>
        <dbReference type="ARBA" id="ARBA00023224"/>
    </source>
</evidence>
<evidence type="ECO:0000259" key="6">
    <source>
        <dbReference type="PROSITE" id="PS50111"/>
    </source>
</evidence>
<feature type="domain" description="HAMP" evidence="7">
    <location>
        <begin position="298"/>
        <end position="355"/>
    </location>
</feature>
<feature type="domain" description="Methyl-accepting transducer" evidence="6">
    <location>
        <begin position="402"/>
        <end position="624"/>
    </location>
</feature>
<organism evidence="8 9">
    <name type="scientific">Treponema peruense</name>
    <dbReference type="NCBI Taxonomy" id="2787628"/>
    <lineage>
        <taxon>Bacteria</taxon>
        <taxon>Pseudomonadati</taxon>
        <taxon>Spirochaetota</taxon>
        <taxon>Spirochaetia</taxon>
        <taxon>Spirochaetales</taxon>
        <taxon>Treponemataceae</taxon>
        <taxon>Treponema</taxon>
    </lineage>
</organism>
<dbReference type="PROSITE" id="PS50885">
    <property type="entry name" value="HAMP"/>
    <property type="match status" value="1"/>
</dbReference>
<dbReference type="SUPFAM" id="SSF58104">
    <property type="entry name" value="Methyl-accepting chemotaxis protein (MCP) signaling domain"/>
    <property type="match status" value="1"/>
</dbReference>
<evidence type="ECO:0000259" key="7">
    <source>
        <dbReference type="PROSITE" id="PS50885"/>
    </source>
</evidence>
<dbReference type="PROSITE" id="PS50111">
    <property type="entry name" value="CHEMOTAXIS_TRANSDUC_2"/>
    <property type="match status" value="1"/>
</dbReference>
<keyword evidence="5" id="KW-0812">Transmembrane</keyword>
<feature type="transmembrane region" description="Helical" evidence="5">
    <location>
        <begin position="7"/>
        <end position="32"/>
    </location>
</feature>
<keyword evidence="1 3" id="KW-0807">Transducer</keyword>
<accession>A0A7T3RBR5</accession>
<keyword evidence="9" id="KW-1185">Reference proteome</keyword>
<keyword evidence="5" id="KW-0472">Membrane</keyword>
<evidence type="ECO:0000256" key="4">
    <source>
        <dbReference type="SAM" id="Coils"/>
    </source>
</evidence>
<feature type="transmembrane region" description="Helical" evidence="5">
    <location>
        <begin position="278"/>
        <end position="301"/>
    </location>
</feature>
<protein>
    <submittedName>
        <fullName evidence="8">Methyl-accepting chemotaxis protein</fullName>
    </submittedName>
</protein>
<evidence type="ECO:0000256" key="2">
    <source>
        <dbReference type="ARBA" id="ARBA00029447"/>
    </source>
</evidence>
<dbReference type="Gene3D" id="1.10.287.950">
    <property type="entry name" value="Methyl-accepting chemotaxis protein"/>
    <property type="match status" value="1"/>
</dbReference>
<gene>
    <name evidence="8" type="ORF">IWA51_07710</name>
</gene>
<dbReference type="Proteomes" id="UP000595224">
    <property type="component" value="Chromosome"/>
</dbReference>
<dbReference type="GO" id="GO:0016020">
    <property type="term" value="C:membrane"/>
    <property type="evidence" value="ECO:0007669"/>
    <property type="project" value="InterPro"/>
</dbReference>
<evidence type="ECO:0000313" key="8">
    <source>
        <dbReference type="EMBL" id="QQA00166.1"/>
    </source>
</evidence>
<feature type="coiled-coil region" evidence="4">
    <location>
        <begin position="347"/>
        <end position="377"/>
    </location>
</feature>
<dbReference type="GO" id="GO:0007165">
    <property type="term" value="P:signal transduction"/>
    <property type="evidence" value="ECO:0007669"/>
    <property type="project" value="UniProtKB-KW"/>
</dbReference>
<keyword evidence="4" id="KW-0175">Coiled coil</keyword>
<keyword evidence="5" id="KW-1133">Transmembrane helix</keyword>
<dbReference type="AlphaFoldDB" id="A0A7T3RBR5"/>
<dbReference type="KEGG" id="tper:IWA51_07710"/>
<dbReference type="SMART" id="SM00283">
    <property type="entry name" value="MA"/>
    <property type="match status" value="1"/>
</dbReference>
<dbReference type="Pfam" id="PF00015">
    <property type="entry name" value="MCPsignal"/>
    <property type="match status" value="1"/>
</dbReference>
<dbReference type="EMBL" id="CP064936">
    <property type="protein sequence ID" value="QQA00166.1"/>
    <property type="molecule type" value="Genomic_DNA"/>
</dbReference>
<proteinExistence type="inferred from homology"/>
<evidence type="ECO:0000256" key="5">
    <source>
        <dbReference type="SAM" id="Phobius"/>
    </source>
</evidence>
<sequence length="688" mass="75223">MKKDSVLVKVVAVAAAIAVDVAILFFGSAAVFTKKSSESLGILSEMQVLRFESQIKSEIKLVLQMTSSPVIKEYMENPEGYGQADLALAELEQYRNSFLSKSSFWISTADRKFMSDGKYAYTLDPEDPAQYWYKMTLKETEVYNFNINYNPDLKNTFLWINAVVRNESGVPVAIAGTGIPIGNFIDEIYSSLESEPGVNMFMYNSAGEITGAADKTLVEKKALISSVIPSAAAAGEVKEEKFIPSLKGSSMFVPIELIGWTLVLYKPFTLEAFCASCYIPVGLILLAVFVFYMVLMAFRIFMPLNALCRMVTQISSGNADLTRRIDMLGRTTIPVIKKLVEGFNFFIEKIQELVSDLKESEKSLEESRAKLKDCTADTLDSIGGILTSIDTFGSGIDSQSASVSDTAGAVNEISSNISSLNKMISTQSESVSEASAAVEQMLGNIMSVNSSVEKLGKSFEELENDSAEGVAKQDEVNTRISQIQNESMMLQEANLVISSIAEQTNLLAMNAAIEAAHAGEAGKGFSVVADEIRKLSETSSEQSKSIGQKLRNIQNSISEMVSVSEDSAQTLRNVSDKIKDTNTLVQQIENAMAEQEVGSKQINGALDTLRDSSVEVKTASSEMEAGNKSILDEIHNLQDTSCRMQDGMDKMKADGRRMNDTQKALSVLSDEMDDAIRVISEHLNMFNV</sequence>
<reference evidence="8 9" key="1">
    <citation type="submission" date="2020-11" db="EMBL/GenBank/DDBJ databases">
        <title>Treponema Peruensis nv. sp., first commensal Treponema isolated from human feces.</title>
        <authorList>
            <person name="Belkhou C."/>
            <person name="Raes J."/>
        </authorList>
    </citation>
    <scope>NUCLEOTIDE SEQUENCE [LARGE SCALE GENOMIC DNA]</scope>
    <source>
        <strain evidence="8 9">RCC2812</strain>
    </source>
</reference>
<comment type="similarity">
    <text evidence="2">Belongs to the methyl-accepting chemotaxis (MCP) protein family.</text>
</comment>
<dbReference type="InterPro" id="IPR003660">
    <property type="entry name" value="HAMP_dom"/>
</dbReference>
<dbReference type="InterPro" id="IPR004089">
    <property type="entry name" value="MCPsignal_dom"/>
</dbReference>
<dbReference type="PANTHER" id="PTHR32089:SF112">
    <property type="entry name" value="LYSOZYME-LIKE PROTEIN-RELATED"/>
    <property type="match status" value="1"/>
</dbReference>
<dbReference type="RefSeq" id="WP_198442008.1">
    <property type="nucleotide sequence ID" value="NZ_CBCSHE010000001.1"/>
</dbReference>
<name>A0A7T3RBR5_9SPIR</name>
<dbReference type="PANTHER" id="PTHR32089">
    <property type="entry name" value="METHYL-ACCEPTING CHEMOTAXIS PROTEIN MCPB"/>
    <property type="match status" value="1"/>
</dbReference>
<evidence type="ECO:0000256" key="3">
    <source>
        <dbReference type="PROSITE-ProRule" id="PRU00284"/>
    </source>
</evidence>